<keyword evidence="3" id="KW-1185">Reference proteome</keyword>
<evidence type="ECO:0000313" key="3">
    <source>
        <dbReference type="Proteomes" id="UP001332243"/>
    </source>
</evidence>
<dbReference type="EMBL" id="JAZGQK010000005">
    <property type="protein sequence ID" value="MEE6258104.1"/>
    <property type="molecule type" value="Genomic_DNA"/>
</dbReference>
<proteinExistence type="predicted"/>
<evidence type="ECO:0000313" key="2">
    <source>
        <dbReference type="EMBL" id="MEE6258104.1"/>
    </source>
</evidence>
<organism evidence="2 3">
    <name type="scientific">Plantactinospora sonchi</name>
    <dbReference type="NCBI Taxonomy" id="1544735"/>
    <lineage>
        <taxon>Bacteria</taxon>
        <taxon>Bacillati</taxon>
        <taxon>Actinomycetota</taxon>
        <taxon>Actinomycetes</taxon>
        <taxon>Micromonosporales</taxon>
        <taxon>Micromonosporaceae</taxon>
        <taxon>Plantactinospora</taxon>
    </lineage>
</organism>
<evidence type="ECO:0000256" key="1">
    <source>
        <dbReference type="SAM" id="Phobius"/>
    </source>
</evidence>
<sequence length="264" mass="28463">MRQPDQTDPKRWLAGVWLERHGLSDAEPTPLLAARLAVRRRVRVADSMLLAAFIIGAALTHVSVLSSDLTSSWVPTLLLVALVVGLLVAQWLLGWWVRRVDRRAGARLPRRVAHPVQLGWSAVLGRPYAVFTVVTFTAALLLAASVLAVPDPALRRGATVVLIGVTGAAVGIILQLRYVLASPAVAEDEASLTADVIMRVEDTRALVTPSLVWTLPPIFLYGESFGWWNVASIAFVVVSAIAYCLIHVRTTGVGTAARRAMVTG</sequence>
<feature type="transmembrane region" description="Helical" evidence="1">
    <location>
        <begin position="227"/>
        <end position="248"/>
    </location>
</feature>
<feature type="transmembrane region" description="Helical" evidence="1">
    <location>
        <begin position="128"/>
        <end position="148"/>
    </location>
</feature>
<feature type="transmembrane region" description="Helical" evidence="1">
    <location>
        <begin position="205"/>
        <end position="221"/>
    </location>
</feature>
<keyword evidence="1" id="KW-1133">Transmembrane helix</keyword>
<dbReference type="RefSeq" id="WP_331213233.1">
    <property type="nucleotide sequence ID" value="NZ_JAZGQK010000005.1"/>
</dbReference>
<keyword evidence="1" id="KW-0812">Transmembrane</keyword>
<keyword evidence="1" id="KW-0472">Membrane</keyword>
<reference evidence="2 3" key="1">
    <citation type="submission" date="2024-01" db="EMBL/GenBank/DDBJ databases">
        <title>Genome insights into Plantactinospora sonchi sp. nov.</title>
        <authorList>
            <person name="Wang L."/>
        </authorList>
    </citation>
    <scope>NUCLEOTIDE SEQUENCE [LARGE SCALE GENOMIC DNA]</scope>
    <source>
        <strain evidence="2 3">NEAU-QY2</strain>
    </source>
</reference>
<comment type="caution">
    <text evidence="2">The sequence shown here is derived from an EMBL/GenBank/DDBJ whole genome shotgun (WGS) entry which is preliminary data.</text>
</comment>
<dbReference type="Proteomes" id="UP001332243">
    <property type="component" value="Unassembled WGS sequence"/>
</dbReference>
<accession>A0ABU7RNL8</accession>
<name>A0ABU7RNL8_9ACTN</name>
<feature type="transmembrane region" description="Helical" evidence="1">
    <location>
        <begin position="73"/>
        <end position="97"/>
    </location>
</feature>
<feature type="transmembrane region" description="Helical" evidence="1">
    <location>
        <begin position="154"/>
        <end position="174"/>
    </location>
</feature>
<protein>
    <submittedName>
        <fullName evidence="2">Uncharacterized protein</fullName>
    </submittedName>
</protein>
<gene>
    <name evidence="2" type="ORF">V1633_06305</name>
</gene>
<feature type="transmembrane region" description="Helical" evidence="1">
    <location>
        <begin position="48"/>
        <end position="67"/>
    </location>
</feature>